<dbReference type="Proteomes" id="UP000021369">
    <property type="component" value="Unassembled WGS sequence"/>
</dbReference>
<organism evidence="3 4">
    <name type="scientific">Ruminococcus albus SY3</name>
    <dbReference type="NCBI Taxonomy" id="1341156"/>
    <lineage>
        <taxon>Bacteria</taxon>
        <taxon>Bacillati</taxon>
        <taxon>Bacillota</taxon>
        <taxon>Clostridia</taxon>
        <taxon>Eubacteriales</taxon>
        <taxon>Oscillospiraceae</taxon>
        <taxon>Ruminococcus</taxon>
    </lineage>
</organism>
<proteinExistence type="predicted"/>
<dbReference type="OrthoDB" id="9812829at2"/>
<dbReference type="RefSeq" id="WP_037286315.1">
    <property type="nucleotide sequence ID" value="NZ_JEOB01000002.1"/>
</dbReference>
<dbReference type="AlphaFoldDB" id="A0A011VWF6"/>
<evidence type="ECO:0008006" key="5">
    <source>
        <dbReference type="Google" id="ProtNLM"/>
    </source>
</evidence>
<protein>
    <recommendedName>
        <fullName evidence="5">Carbohydrate-binding domain-containing protein</fullName>
    </recommendedName>
</protein>
<feature type="region of interest" description="Disordered" evidence="1">
    <location>
        <begin position="381"/>
        <end position="400"/>
    </location>
</feature>
<dbReference type="PROSITE" id="PS51257">
    <property type="entry name" value="PROKAR_LIPOPROTEIN"/>
    <property type="match status" value="1"/>
</dbReference>
<dbReference type="Pfam" id="PF14262">
    <property type="entry name" value="Cthe_2159"/>
    <property type="match status" value="1"/>
</dbReference>
<evidence type="ECO:0000313" key="4">
    <source>
        <dbReference type="Proteomes" id="UP000021369"/>
    </source>
</evidence>
<keyword evidence="2" id="KW-0732">Signal</keyword>
<sequence length="400" mass="41734">MKKTYLTSIILSAVIVASMAGCGNITSTDKTNAESSKEIITEQIAEFSYNTSSDEIFTERDLEQTADTSESQSITVADNKTIDITEEGVYVISGTAENCTININADENAKVQLVLDGVSITNNDFPAIYVVSADKVFVTTTESKNTLKVSGEFTADGETNTDAVIFSKEDLVLNGTGMLNVTSDHGNGITCKDELKITGGTYNVSSALDAFEANDSISISDGKFNITSNKDGIHCENDELEGTITITGGTFEINTVSDGIQASALLQIDSGDLNITAAEGLEAAYILINDGNITIDASDDGINASANSGSYEAAIVINGGDINVAVGQGDTDAIDSNGSIFVNGGTINVTAQMSSFDYDKTAEFNGGTIIVNGQEVSEIPQSMMGGGMRGGMGGGKHRGF</sequence>
<comment type="caution">
    <text evidence="3">The sequence shown here is derived from an EMBL/GenBank/DDBJ whole genome shotgun (WGS) entry which is preliminary data.</text>
</comment>
<feature type="signal peptide" evidence="2">
    <location>
        <begin position="1"/>
        <end position="20"/>
    </location>
</feature>
<feature type="compositionally biased region" description="Gly residues" evidence="1">
    <location>
        <begin position="384"/>
        <end position="394"/>
    </location>
</feature>
<keyword evidence="4" id="KW-1185">Reference proteome</keyword>
<dbReference type="InterPro" id="IPR025584">
    <property type="entry name" value="Cthe_2159"/>
</dbReference>
<dbReference type="EMBL" id="JEOB01000002">
    <property type="protein sequence ID" value="EXM39571.1"/>
    <property type="molecule type" value="Genomic_DNA"/>
</dbReference>
<accession>A0A011VWF6</accession>
<evidence type="ECO:0000313" key="3">
    <source>
        <dbReference type="EMBL" id="EXM39571.1"/>
    </source>
</evidence>
<evidence type="ECO:0000256" key="1">
    <source>
        <dbReference type="SAM" id="MobiDB-lite"/>
    </source>
</evidence>
<gene>
    <name evidence="3" type="ORF">RASY3_06800</name>
</gene>
<name>A0A011VWF6_RUMAL</name>
<reference evidence="3 4" key="1">
    <citation type="submission" date="2013-06" db="EMBL/GenBank/DDBJ databases">
        <title>Rumen cellulosomics: divergent fiber-degrading strategies revealed by comparative genome-wide analysis of six Ruminococcal strains.</title>
        <authorList>
            <person name="Dassa B."/>
            <person name="Borovok I."/>
            <person name="Lamed R."/>
            <person name="Flint H."/>
            <person name="Yeoman C.J."/>
            <person name="White B."/>
            <person name="Bayer E.A."/>
        </authorList>
    </citation>
    <scope>NUCLEOTIDE SEQUENCE [LARGE SCALE GENOMIC DNA]</scope>
    <source>
        <strain evidence="3 4">SY3</strain>
    </source>
</reference>
<feature type="chain" id="PRO_5038640076" description="Carbohydrate-binding domain-containing protein" evidence="2">
    <location>
        <begin position="21"/>
        <end position="400"/>
    </location>
</feature>
<evidence type="ECO:0000256" key="2">
    <source>
        <dbReference type="SAM" id="SignalP"/>
    </source>
</evidence>
<dbReference type="PATRIC" id="fig|1341156.4.peg.1778"/>